<dbReference type="InterPro" id="IPR019819">
    <property type="entry name" value="Carboxylesterase_B_CS"/>
</dbReference>
<comment type="similarity">
    <text evidence="1 6">Belongs to the type-B carboxylesterase/lipase family.</text>
</comment>
<dbReference type="PROSITE" id="PS00122">
    <property type="entry name" value="CARBOXYLESTERASE_B_1"/>
    <property type="match status" value="1"/>
</dbReference>
<keyword evidence="6" id="KW-0732">Signal</keyword>
<feature type="domain" description="Carboxylesterase type B" evidence="7">
    <location>
        <begin position="20"/>
        <end position="544"/>
    </location>
</feature>
<evidence type="ECO:0000259" key="7">
    <source>
        <dbReference type="Pfam" id="PF00135"/>
    </source>
</evidence>
<reference evidence="8" key="1">
    <citation type="submission" date="2025-05" db="UniProtKB">
        <authorList>
            <consortium name="EnsemblMetazoa"/>
        </authorList>
    </citation>
    <scope>IDENTIFICATION</scope>
</reference>
<protein>
    <recommendedName>
        <fullName evidence="6">Carboxylic ester hydrolase</fullName>
        <ecNumber evidence="6">3.1.1.-</ecNumber>
    </recommendedName>
</protein>
<evidence type="ECO:0000256" key="3">
    <source>
        <dbReference type="ARBA" id="ARBA00022801"/>
    </source>
</evidence>
<evidence type="ECO:0000256" key="1">
    <source>
        <dbReference type="ARBA" id="ARBA00005964"/>
    </source>
</evidence>
<dbReference type="Pfam" id="PF00135">
    <property type="entry name" value="COesterase"/>
    <property type="match status" value="1"/>
</dbReference>
<evidence type="ECO:0000256" key="4">
    <source>
        <dbReference type="ARBA" id="ARBA00023157"/>
    </source>
</evidence>
<sequence length="559" mass="62999">MTKLIMVFIAAFVAVLNAEVIVTTPNGKIRGRQEYSQRKISFYAFQQIPFAKPPVGSLRFKAPIPVEPWSEILNATKNDRVCFQQKYPFPGKEIPQNEDCLYLNVYTPVDPSKIVSPLPVMFYIHGGGFVTGASHIDFHGPHYLMEHGVIIVTTNYRVGLFGFLSTGDTVIPGNNGLKDQLLALKWVQKNIEHFGGDKTKVTIFGQSAGSASVTYQLMSEKSKGLFRAAIAQSGSILCPWAFQRDYRQIAYKLSIALDPTFSPSASSQKLLELLQSKSAKEINDAGLSLMSKTDFDNQMVQGFQFTPVIEPNHDDAFITKKMYDALINGDMQRVPLIIGICSEEMIINALDLKAFKQTASSLDSDLSLLVNNNMHVSDKTKKLEIGGNIKKIYTNNSFINGIGYAVQFYSDQSFAIPIIHHAKKQSLFSDVYFYQFSYYGAIQGPRPYMEGAYKVGHSDDEMYVWAFLNNSNLDSNPKSDVLTSDRFRTLFTNFAKTLNPVSDKTELLGINSWPKVTPNEFQYLDMNETFTIKKDLKKRVYDAWINIYEKDAIKPYDTF</sequence>
<dbReference type="InterPro" id="IPR019826">
    <property type="entry name" value="Carboxylesterase_B_AS"/>
</dbReference>
<keyword evidence="4" id="KW-1015">Disulfide bond</keyword>
<dbReference type="GeneID" id="114333510"/>
<dbReference type="InterPro" id="IPR050309">
    <property type="entry name" value="Type-B_Carboxylest/Lipase"/>
</dbReference>
<dbReference type="PANTHER" id="PTHR11559">
    <property type="entry name" value="CARBOXYLESTERASE"/>
    <property type="match status" value="1"/>
</dbReference>
<dbReference type="SUPFAM" id="SSF53474">
    <property type="entry name" value="alpha/beta-Hydrolases"/>
    <property type="match status" value="1"/>
</dbReference>
<dbReference type="RefSeq" id="XP_050499754.1">
    <property type="nucleotide sequence ID" value="XM_050643797.1"/>
</dbReference>
<keyword evidence="3 6" id="KW-0378">Hydrolase</keyword>
<dbReference type="EC" id="3.1.1.-" evidence="6"/>
<evidence type="ECO:0000256" key="6">
    <source>
        <dbReference type="RuleBase" id="RU361235"/>
    </source>
</evidence>
<feature type="signal peptide" evidence="6">
    <location>
        <begin position="1"/>
        <end position="18"/>
    </location>
</feature>
<proteinExistence type="inferred from homology"/>
<dbReference type="InterPro" id="IPR002018">
    <property type="entry name" value="CarbesteraseB"/>
</dbReference>
<name>A0ABM5JP92_DIAVI</name>
<accession>A0ABM5JP92</accession>
<evidence type="ECO:0000313" key="8">
    <source>
        <dbReference type="EnsemblMetazoa" id="XP_050499754.1"/>
    </source>
</evidence>
<evidence type="ECO:0000256" key="5">
    <source>
        <dbReference type="ARBA" id="ARBA00023180"/>
    </source>
</evidence>
<evidence type="ECO:0000256" key="2">
    <source>
        <dbReference type="ARBA" id="ARBA00022487"/>
    </source>
</evidence>
<dbReference type="Proteomes" id="UP001652700">
    <property type="component" value="Unplaced"/>
</dbReference>
<dbReference type="Gene3D" id="3.40.50.1820">
    <property type="entry name" value="alpha/beta hydrolase"/>
    <property type="match status" value="1"/>
</dbReference>
<keyword evidence="5" id="KW-0325">Glycoprotein</keyword>
<feature type="chain" id="PRO_5044996560" description="Carboxylic ester hydrolase" evidence="6">
    <location>
        <begin position="19"/>
        <end position="559"/>
    </location>
</feature>
<keyword evidence="9" id="KW-1185">Reference proteome</keyword>
<evidence type="ECO:0000313" key="9">
    <source>
        <dbReference type="Proteomes" id="UP001652700"/>
    </source>
</evidence>
<organism evidence="8 9">
    <name type="scientific">Diabrotica virgifera virgifera</name>
    <name type="common">western corn rootworm</name>
    <dbReference type="NCBI Taxonomy" id="50390"/>
    <lineage>
        <taxon>Eukaryota</taxon>
        <taxon>Metazoa</taxon>
        <taxon>Ecdysozoa</taxon>
        <taxon>Arthropoda</taxon>
        <taxon>Hexapoda</taxon>
        <taxon>Insecta</taxon>
        <taxon>Pterygota</taxon>
        <taxon>Neoptera</taxon>
        <taxon>Endopterygota</taxon>
        <taxon>Coleoptera</taxon>
        <taxon>Polyphaga</taxon>
        <taxon>Cucujiformia</taxon>
        <taxon>Chrysomeloidea</taxon>
        <taxon>Chrysomelidae</taxon>
        <taxon>Galerucinae</taxon>
        <taxon>Diabroticina</taxon>
        <taxon>Diabroticites</taxon>
        <taxon>Diabrotica</taxon>
    </lineage>
</organism>
<dbReference type="PROSITE" id="PS00941">
    <property type="entry name" value="CARBOXYLESTERASE_B_2"/>
    <property type="match status" value="1"/>
</dbReference>
<keyword evidence="2" id="KW-0719">Serine esterase</keyword>
<dbReference type="EnsemblMetazoa" id="XM_050643797.1">
    <property type="protein sequence ID" value="XP_050499754.1"/>
    <property type="gene ID" value="LOC114333510"/>
</dbReference>
<dbReference type="InterPro" id="IPR029058">
    <property type="entry name" value="AB_hydrolase_fold"/>
</dbReference>